<comment type="similarity">
    <text evidence="1">Belongs to the glycosyl hydrolase 3 family.</text>
</comment>
<dbReference type="PANTHER" id="PTHR42721">
    <property type="entry name" value="SUGAR HYDROLASE-RELATED"/>
    <property type="match status" value="1"/>
</dbReference>
<evidence type="ECO:0000256" key="3">
    <source>
        <dbReference type="SAM" id="SignalP"/>
    </source>
</evidence>
<evidence type="ECO:0000313" key="5">
    <source>
        <dbReference type="EMBL" id="CAK0841634.1"/>
    </source>
</evidence>
<dbReference type="Proteomes" id="UP001189429">
    <property type="component" value="Unassembled WGS sequence"/>
</dbReference>
<keyword evidence="2" id="KW-0378">Hydrolase</keyword>
<dbReference type="PRINTS" id="PR00133">
    <property type="entry name" value="GLHYDRLASE3"/>
</dbReference>
<proteinExistence type="inferred from homology"/>
<comment type="caution">
    <text evidence="5">The sequence shown here is derived from an EMBL/GenBank/DDBJ whole genome shotgun (WGS) entry which is preliminary data.</text>
</comment>
<feature type="domain" description="Glycoside hydrolase family 3 N-terminal" evidence="4">
    <location>
        <begin position="108"/>
        <end position="362"/>
    </location>
</feature>
<dbReference type="InterPro" id="IPR001764">
    <property type="entry name" value="Glyco_hydro_3_N"/>
</dbReference>
<gene>
    <name evidence="5" type="ORF">PCOR1329_LOCUS36796</name>
</gene>
<dbReference type="InterPro" id="IPR044993">
    <property type="entry name" value="BXL"/>
</dbReference>
<dbReference type="SUPFAM" id="SSF51445">
    <property type="entry name" value="(Trans)glycosidases"/>
    <property type="match status" value="1"/>
</dbReference>
<evidence type="ECO:0000256" key="1">
    <source>
        <dbReference type="ARBA" id="ARBA00005336"/>
    </source>
</evidence>
<dbReference type="PANTHER" id="PTHR42721:SF3">
    <property type="entry name" value="BETA-D-XYLOSIDASE 5-RELATED"/>
    <property type="match status" value="1"/>
</dbReference>
<feature type="chain" id="PRO_5047124876" description="Glycoside hydrolase family 3 N-terminal domain-containing protein" evidence="3">
    <location>
        <begin position="22"/>
        <end position="390"/>
    </location>
</feature>
<dbReference type="InterPro" id="IPR036962">
    <property type="entry name" value="Glyco_hydro_3_N_sf"/>
</dbReference>
<keyword evidence="6" id="KW-1185">Reference proteome</keyword>
<dbReference type="Gene3D" id="3.20.20.300">
    <property type="entry name" value="Glycoside hydrolase, family 3, N-terminal domain"/>
    <property type="match status" value="1"/>
</dbReference>
<protein>
    <recommendedName>
        <fullName evidence="4">Glycoside hydrolase family 3 N-terminal domain-containing protein</fullName>
    </recommendedName>
</protein>
<dbReference type="InterPro" id="IPR017853">
    <property type="entry name" value="GH"/>
</dbReference>
<name>A0ABN9T9R1_9DINO</name>
<evidence type="ECO:0000259" key="4">
    <source>
        <dbReference type="Pfam" id="PF00933"/>
    </source>
</evidence>
<accession>A0ABN9T9R1</accession>
<reference evidence="5" key="1">
    <citation type="submission" date="2023-10" db="EMBL/GenBank/DDBJ databases">
        <authorList>
            <person name="Chen Y."/>
            <person name="Shah S."/>
            <person name="Dougan E. K."/>
            <person name="Thang M."/>
            <person name="Chan C."/>
        </authorList>
    </citation>
    <scope>NUCLEOTIDE SEQUENCE [LARGE SCALE GENOMIC DNA]</scope>
</reference>
<feature type="signal peptide" evidence="3">
    <location>
        <begin position="1"/>
        <end position="21"/>
    </location>
</feature>
<keyword evidence="3" id="KW-0732">Signal</keyword>
<dbReference type="Pfam" id="PF00933">
    <property type="entry name" value="Glyco_hydro_3"/>
    <property type="match status" value="1"/>
</dbReference>
<sequence length="390" mass="42069">MAASLVPALLAAAGIARGASAAAGGPLFPGVCSGGDPSVSLAFCDPKLSMDERAADLVGRLTLLEKQSLLDNDAAAVPRLGLPPYQWWSEGLHGPLEPCVSDGGVTKCPTSFPAASAMAAALNDSLYLAVGSAVGVEGRAISNLRTHDAHIGDGLTYWAPNANMERDPRWGRNQEAPGEDPHLTSQYIARYVRGLQEGEDPDHVQMVATCKHFLANELEHSMINGSVITRHNFDAEIPLPELVDYYLPAFKACVQEGRALGMMCSYNAVNGIPMCANREMLTDVLRDQWGFDGYVTSDCGAIDDINKNHHFAPDGATAAAMGLRAGCDTDCGKVYGGHTVEAVNRSILSEETVDLALRRLVKIQMRLGLFEPKETQMYFDKSRIRHRQDR</sequence>
<organism evidence="5 6">
    <name type="scientific">Prorocentrum cordatum</name>
    <dbReference type="NCBI Taxonomy" id="2364126"/>
    <lineage>
        <taxon>Eukaryota</taxon>
        <taxon>Sar</taxon>
        <taxon>Alveolata</taxon>
        <taxon>Dinophyceae</taxon>
        <taxon>Prorocentrales</taxon>
        <taxon>Prorocentraceae</taxon>
        <taxon>Prorocentrum</taxon>
    </lineage>
</organism>
<dbReference type="EMBL" id="CAUYUJ010014471">
    <property type="protein sequence ID" value="CAK0841634.1"/>
    <property type="molecule type" value="Genomic_DNA"/>
</dbReference>
<evidence type="ECO:0000256" key="2">
    <source>
        <dbReference type="ARBA" id="ARBA00022801"/>
    </source>
</evidence>
<evidence type="ECO:0000313" key="6">
    <source>
        <dbReference type="Proteomes" id="UP001189429"/>
    </source>
</evidence>